<dbReference type="Proteomes" id="UP000509750">
    <property type="component" value="Chromosome"/>
</dbReference>
<organism evidence="2 3">
    <name type="scientific">Halorarum halophilum</name>
    <dbReference type="NCBI Taxonomy" id="2743090"/>
    <lineage>
        <taxon>Archaea</taxon>
        <taxon>Methanobacteriati</taxon>
        <taxon>Methanobacteriota</taxon>
        <taxon>Stenosarchaea group</taxon>
        <taxon>Halobacteria</taxon>
        <taxon>Halobacteriales</taxon>
        <taxon>Haloferacaceae</taxon>
        <taxon>Halorarum</taxon>
    </lineage>
</organism>
<feature type="transmembrane region" description="Helical" evidence="1">
    <location>
        <begin position="232"/>
        <end position="254"/>
    </location>
</feature>
<keyword evidence="3" id="KW-1185">Reference proteome</keyword>
<evidence type="ECO:0000313" key="2">
    <source>
        <dbReference type="EMBL" id="QLG27360.1"/>
    </source>
</evidence>
<keyword evidence="1" id="KW-0472">Membrane</keyword>
<dbReference type="OrthoDB" id="341830at2157"/>
<name>A0A7D5KUE2_9EURY</name>
<dbReference type="KEGG" id="halg:HUG10_07275"/>
<protein>
    <submittedName>
        <fullName evidence="2">Uncharacterized protein</fullName>
    </submittedName>
</protein>
<evidence type="ECO:0000256" key="1">
    <source>
        <dbReference type="SAM" id="Phobius"/>
    </source>
</evidence>
<gene>
    <name evidence="2" type="ORF">HUG10_07275</name>
</gene>
<evidence type="ECO:0000313" key="3">
    <source>
        <dbReference type="Proteomes" id="UP000509750"/>
    </source>
</evidence>
<keyword evidence="1" id="KW-0812">Transmembrane</keyword>
<dbReference type="GeneID" id="56028622"/>
<dbReference type="AlphaFoldDB" id="A0A7D5KUE2"/>
<accession>A0A7D5KUE2</accession>
<keyword evidence="1" id="KW-1133">Transmembrane helix</keyword>
<dbReference type="EMBL" id="CP058529">
    <property type="protein sequence ID" value="QLG27360.1"/>
    <property type="molecule type" value="Genomic_DNA"/>
</dbReference>
<reference evidence="2 3" key="1">
    <citation type="submission" date="2020-07" db="EMBL/GenBank/DDBJ databases">
        <title>Gai3-2, isolated from salt lake.</title>
        <authorList>
            <person name="Cui H."/>
            <person name="Shi X."/>
        </authorList>
    </citation>
    <scope>NUCLEOTIDE SEQUENCE [LARGE SCALE GENOMIC DNA]</scope>
    <source>
        <strain evidence="2 3">Gai3-2</strain>
    </source>
</reference>
<proteinExistence type="predicted"/>
<sequence length="258" mass="27580">MRPGRVALVLGVVGLLLVPAPLYLSAAGHAVAPPPKTSQVYDARSIDLATADGRDAVLRFHAFETTLSLHQVSGAYSAGEYRAPNRTRRTLQTAIREGNATVDDPAVRADLRAIARNHTFLTETYGERDSYARFSVRGNGSVVTARNVTDARVANVTAERRTVDAADLSTAERRTVDRIVGNGTDDSGYRPRADAAFVDRLPALVSVDGTLYSIHTVGHVDDLGPGFTGFVYGMYATGFGVVLLVVAGVLAVVARRRN</sequence>
<dbReference type="RefSeq" id="WP_179168935.1">
    <property type="nucleotide sequence ID" value="NZ_CP058529.1"/>
</dbReference>